<proteinExistence type="inferred from homology"/>
<keyword evidence="8" id="KW-0175">Coiled coil</keyword>
<evidence type="ECO:0000256" key="2">
    <source>
        <dbReference type="ARBA" id="ARBA00004255"/>
    </source>
</evidence>
<evidence type="ECO:0000256" key="5">
    <source>
        <dbReference type="ARBA" id="ARBA00010880"/>
    </source>
</evidence>
<feature type="compositionally biased region" description="Low complexity" evidence="10">
    <location>
        <begin position="22"/>
        <end position="37"/>
    </location>
</feature>
<evidence type="ECO:0000256" key="4">
    <source>
        <dbReference type="ARBA" id="ARBA00004601"/>
    </source>
</evidence>
<dbReference type="Gene3D" id="1.20.5.170">
    <property type="match status" value="1"/>
</dbReference>
<comment type="caution">
    <text evidence="11">The sequence shown here is derived from an EMBL/GenBank/DDBJ whole genome shotgun (WGS) entry which is preliminary data.</text>
</comment>
<evidence type="ECO:0000256" key="6">
    <source>
        <dbReference type="ARBA" id="ARBA00022490"/>
    </source>
</evidence>
<dbReference type="Proteomes" id="UP000243797">
    <property type="component" value="Unassembled WGS sequence"/>
</dbReference>
<accession>A0A2K1R2V8</accession>
<dbReference type="AlphaFoldDB" id="A0A2K1R2V8"/>
<keyword evidence="9" id="KW-0472">Membrane</keyword>
<evidence type="ECO:0000256" key="8">
    <source>
        <dbReference type="ARBA" id="ARBA00023054"/>
    </source>
</evidence>
<comment type="similarity">
    <text evidence="5">Belongs to the SCOC family.</text>
</comment>
<dbReference type="EMBL" id="NKHZ01000011">
    <property type="protein sequence ID" value="PNS21624.1"/>
    <property type="molecule type" value="Genomic_DNA"/>
</dbReference>
<keyword evidence="6" id="KW-0963">Cytoplasm</keyword>
<dbReference type="GO" id="GO:0005829">
    <property type="term" value="C:cytosol"/>
    <property type="evidence" value="ECO:0007669"/>
    <property type="project" value="UniProtKB-SubCell"/>
</dbReference>
<evidence type="ECO:0000256" key="1">
    <source>
        <dbReference type="ARBA" id="ARBA00002743"/>
    </source>
</evidence>
<evidence type="ECO:0000256" key="3">
    <source>
        <dbReference type="ARBA" id="ARBA00004514"/>
    </source>
</evidence>
<dbReference type="InParanoid" id="A0A2K1R2V8"/>
<sequence length="167" mass="18045">MVSPALSSDPVPSIVAALDITSDPLASPTTSSASSIDEGSHSSSHRLDRPKLGSRKSSGTMIIPRDSPRVELNEGEEQYDQDDVRCMSPKRSIDEVEKLSEGARSALIEQAKQLQASLLAIVDRVETVKEEHDKLEGGNKFLQQYIGELIQTTQSAANKSKKAGGKR</sequence>
<dbReference type="InterPro" id="IPR019357">
    <property type="entry name" value="SCOC"/>
</dbReference>
<dbReference type="Pfam" id="PF10224">
    <property type="entry name" value="DUF2205"/>
    <property type="match status" value="1"/>
</dbReference>
<dbReference type="PANTHER" id="PTHR21614:SF0">
    <property type="entry name" value="GEO08385P1"/>
    <property type="match status" value="1"/>
</dbReference>
<comment type="function">
    <text evidence="1">Positive regulator of amino acid starvation-induced autophagy.</text>
</comment>
<evidence type="ECO:0008006" key="13">
    <source>
        <dbReference type="Google" id="ProtNLM"/>
    </source>
</evidence>
<keyword evidence="7" id="KW-0333">Golgi apparatus</keyword>
<feature type="region of interest" description="Disordered" evidence="10">
    <location>
        <begin position="22"/>
        <end position="80"/>
    </location>
</feature>
<dbReference type="GO" id="GO:0000139">
    <property type="term" value="C:Golgi membrane"/>
    <property type="evidence" value="ECO:0007669"/>
    <property type="project" value="UniProtKB-SubCell"/>
</dbReference>
<gene>
    <name evidence="11" type="ORF">CAC42_983</name>
</gene>
<evidence type="ECO:0000256" key="10">
    <source>
        <dbReference type="SAM" id="MobiDB-lite"/>
    </source>
</evidence>
<reference evidence="11 12" key="1">
    <citation type="submission" date="2017-06" db="EMBL/GenBank/DDBJ databases">
        <title>Draft genome sequence of a variant of Elsinoe murrayae.</title>
        <authorList>
            <person name="Cheng Q."/>
        </authorList>
    </citation>
    <scope>NUCLEOTIDE SEQUENCE [LARGE SCALE GENOMIC DNA]</scope>
    <source>
        <strain evidence="11 12">CQ-2017a</strain>
    </source>
</reference>
<evidence type="ECO:0000313" key="11">
    <source>
        <dbReference type="EMBL" id="PNS21624.1"/>
    </source>
</evidence>
<keyword evidence="12" id="KW-1185">Reference proteome</keyword>
<dbReference type="PANTHER" id="PTHR21614">
    <property type="entry name" value="SHORT COILED COIL PROTEIN"/>
    <property type="match status" value="1"/>
</dbReference>
<dbReference type="OrthoDB" id="2163284at2759"/>
<comment type="subcellular location">
    <subcellularLocation>
        <location evidence="3">Cytoplasm</location>
        <location evidence="3">Cytosol</location>
    </subcellularLocation>
    <subcellularLocation>
        <location evidence="2">Golgi apparatus membrane</location>
        <topology evidence="2">Peripheral membrane protein</topology>
        <orientation evidence="2">Cytoplasmic side</orientation>
    </subcellularLocation>
    <subcellularLocation>
        <location evidence="4">Golgi apparatus</location>
        <location evidence="4">trans-Golgi network</location>
    </subcellularLocation>
</comment>
<name>A0A2K1R2V8_9PEZI</name>
<evidence type="ECO:0000256" key="7">
    <source>
        <dbReference type="ARBA" id="ARBA00023034"/>
    </source>
</evidence>
<dbReference type="GO" id="GO:0005802">
    <property type="term" value="C:trans-Golgi network"/>
    <property type="evidence" value="ECO:0007669"/>
    <property type="project" value="TreeGrafter"/>
</dbReference>
<protein>
    <recommendedName>
        <fullName evidence="13">BZIP transcription factor</fullName>
    </recommendedName>
</protein>
<evidence type="ECO:0000256" key="9">
    <source>
        <dbReference type="ARBA" id="ARBA00023136"/>
    </source>
</evidence>
<dbReference type="STRING" id="2082308.A0A2K1R2V8"/>
<organism evidence="11 12">
    <name type="scientific">Sphaceloma murrayae</name>
    <dbReference type="NCBI Taxonomy" id="2082308"/>
    <lineage>
        <taxon>Eukaryota</taxon>
        <taxon>Fungi</taxon>
        <taxon>Dikarya</taxon>
        <taxon>Ascomycota</taxon>
        <taxon>Pezizomycotina</taxon>
        <taxon>Dothideomycetes</taxon>
        <taxon>Dothideomycetidae</taxon>
        <taxon>Myriangiales</taxon>
        <taxon>Elsinoaceae</taxon>
        <taxon>Sphaceloma</taxon>
    </lineage>
</organism>
<evidence type="ECO:0000313" key="12">
    <source>
        <dbReference type="Proteomes" id="UP000243797"/>
    </source>
</evidence>